<feature type="transmembrane region" description="Helical" evidence="7">
    <location>
        <begin position="193"/>
        <end position="218"/>
    </location>
</feature>
<keyword evidence="5" id="KW-0406">Ion transport</keyword>
<feature type="transmembrane region" description="Helical" evidence="7">
    <location>
        <begin position="407"/>
        <end position="429"/>
    </location>
</feature>
<keyword evidence="10" id="KW-1185">Reference proteome</keyword>
<feature type="domain" description="Cation/H+ exchanger transmembrane" evidence="8">
    <location>
        <begin position="35"/>
        <end position="422"/>
    </location>
</feature>
<feature type="transmembrane region" description="Helical" evidence="7">
    <location>
        <begin position="315"/>
        <end position="336"/>
    </location>
</feature>
<dbReference type="InterPro" id="IPR038770">
    <property type="entry name" value="Na+/solute_symporter_sf"/>
</dbReference>
<accession>A0A9P8SZZ1</accession>
<dbReference type="GO" id="GO:0015297">
    <property type="term" value="F:antiporter activity"/>
    <property type="evidence" value="ECO:0007669"/>
    <property type="project" value="InterPro"/>
</dbReference>
<evidence type="ECO:0000256" key="6">
    <source>
        <dbReference type="ARBA" id="ARBA00023136"/>
    </source>
</evidence>
<comment type="subcellular location">
    <subcellularLocation>
        <location evidence="1">Membrane</location>
        <topology evidence="1">Multi-pass membrane protein</topology>
    </subcellularLocation>
</comment>
<evidence type="ECO:0000256" key="7">
    <source>
        <dbReference type="SAM" id="Phobius"/>
    </source>
</evidence>
<evidence type="ECO:0000313" key="9">
    <source>
        <dbReference type="EMBL" id="KAH3660916.1"/>
    </source>
</evidence>
<proteinExistence type="predicted"/>
<dbReference type="EMBL" id="JAEUBD010001468">
    <property type="protein sequence ID" value="KAH3660916.1"/>
    <property type="molecule type" value="Genomic_DNA"/>
</dbReference>
<name>A0A9P8SZZ1_9ASCO</name>
<feature type="transmembrane region" description="Helical" evidence="7">
    <location>
        <begin position="26"/>
        <end position="44"/>
    </location>
</feature>
<evidence type="ECO:0000256" key="3">
    <source>
        <dbReference type="ARBA" id="ARBA00022692"/>
    </source>
</evidence>
<dbReference type="InterPro" id="IPR006153">
    <property type="entry name" value="Cation/H_exchanger_TM"/>
</dbReference>
<keyword evidence="2" id="KW-0813">Transport</keyword>
<evidence type="ECO:0000313" key="10">
    <source>
        <dbReference type="Proteomes" id="UP000788993"/>
    </source>
</evidence>
<organism evidence="9 10">
    <name type="scientific">Ogataea polymorpha</name>
    <dbReference type="NCBI Taxonomy" id="460523"/>
    <lineage>
        <taxon>Eukaryota</taxon>
        <taxon>Fungi</taxon>
        <taxon>Dikarya</taxon>
        <taxon>Ascomycota</taxon>
        <taxon>Saccharomycotina</taxon>
        <taxon>Pichiomycetes</taxon>
        <taxon>Pichiales</taxon>
        <taxon>Pichiaceae</taxon>
        <taxon>Ogataea</taxon>
    </lineage>
</organism>
<evidence type="ECO:0000256" key="2">
    <source>
        <dbReference type="ARBA" id="ARBA00022448"/>
    </source>
</evidence>
<evidence type="ECO:0000256" key="1">
    <source>
        <dbReference type="ARBA" id="ARBA00004141"/>
    </source>
</evidence>
<dbReference type="AlphaFoldDB" id="A0A9P8SZZ1"/>
<evidence type="ECO:0000259" key="8">
    <source>
        <dbReference type="Pfam" id="PF00999"/>
    </source>
</evidence>
<dbReference type="Gene3D" id="1.20.1530.20">
    <property type="match status" value="1"/>
</dbReference>
<dbReference type="PANTHER" id="PTHR32468:SF0">
    <property type="entry name" value="K(+)_H(+) ANTIPORTER 1"/>
    <property type="match status" value="1"/>
</dbReference>
<dbReference type="InterPro" id="IPR050794">
    <property type="entry name" value="CPA2_transporter"/>
</dbReference>
<dbReference type="GO" id="GO:0016020">
    <property type="term" value="C:membrane"/>
    <property type="evidence" value="ECO:0007669"/>
    <property type="project" value="UniProtKB-SubCell"/>
</dbReference>
<evidence type="ECO:0000256" key="5">
    <source>
        <dbReference type="ARBA" id="ARBA00023065"/>
    </source>
</evidence>
<feature type="transmembrane region" description="Helical" evidence="7">
    <location>
        <begin position="161"/>
        <end position="181"/>
    </location>
</feature>
<comment type="caution">
    <text evidence="9">The sequence shown here is derived from an EMBL/GenBank/DDBJ whole genome shotgun (WGS) entry which is preliminary data.</text>
</comment>
<dbReference type="GO" id="GO:1902600">
    <property type="term" value="P:proton transmembrane transport"/>
    <property type="evidence" value="ECO:0007669"/>
    <property type="project" value="InterPro"/>
</dbReference>
<keyword evidence="4 7" id="KW-1133">Transmembrane helix</keyword>
<sequence>MAVSTSSTAGIIGGSNPLEYSKSQPYTLFIFQTILIVVLAQLVYRPLSLIKQPKVIAEVITGILLGPSVMGHIPNFTSTVFPTDSIPGLTLVANVGVCLLLFMVGCEVDVVFIKKNLKIAVSVGLFNMAVPFGLGCAIAVGLWNEYRVHDDSLQPIKFTTFMVFIAVAMCITAFPVLARIITELGLVKDRVGVIVLAAGITNDLVGWILLALSITLANSTKSEVTAYICLVTIGWCLFVVYPVRYALRKVLLYLDDISSGPSQLGTTIILMLMFASAFFTDIIGVHPIFGAFVVGTIVPRENNYVIVVTEKIEDLVNIVFVPLYFALAGLSVNLGLLNRGIDWAYIVCIIVVAMLGKILGGFVAARFFGLFKRESLSVGVLMSCKGIVEIVVLNTGLNAGIISQKTFSMFIVMALVATFVTTPLTLLCYPQSYRDSVQRRLAEQEEKSASLTTKASTTNEYEEIVFKRLVLNANNVENISTDLVFLDHLAIPERIPVHAVNVKSLTERTADLLYASMLKGEQTGDNFQLNAILNILKIFTEMNSQQFTSEILYSLPQDLFKTILYGVSYFKHDLLIVTMSFKEFQRNLPLVGEMSRFDSKDNYKCLFINNNQDVSLKTDTQEPITDTKSQYSVDTYLNPNSFEIRTVTLTISNSTVSRPDLIALKLFSIFVQHKGIEGTRIIVHKDNAILATIKEDATLAKNPKVSIIVGEFDHELTDEHISKSANEMSIITYNEGCEKLIDRLLAENNKVLIVY</sequence>
<feature type="transmembrane region" description="Helical" evidence="7">
    <location>
        <begin position="343"/>
        <end position="368"/>
    </location>
</feature>
<dbReference type="PANTHER" id="PTHR32468">
    <property type="entry name" value="CATION/H + ANTIPORTER"/>
    <property type="match status" value="1"/>
</dbReference>
<reference evidence="9" key="2">
    <citation type="submission" date="2021-01" db="EMBL/GenBank/DDBJ databases">
        <authorList>
            <person name="Schikora-Tamarit M.A."/>
        </authorList>
    </citation>
    <scope>NUCLEOTIDE SEQUENCE</scope>
    <source>
        <strain evidence="9">NCAIM Y.01608</strain>
    </source>
</reference>
<reference evidence="9" key="1">
    <citation type="journal article" date="2021" name="Open Biol.">
        <title>Shared evolutionary footprints suggest mitochondrial oxidative damage underlies multiple complex I losses in fungi.</title>
        <authorList>
            <person name="Schikora-Tamarit M.A."/>
            <person name="Marcet-Houben M."/>
            <person name="Nosek J."/>
            <person name="Gabaldon T."/>
        </authorList>
    </citation>
    <scope>NUCLEOTIDE SEQUENCE</scope>
    <source>
        <strain evidence="9">NCAIM Y.01608</strain>
    </source>
</reference>
<feature type="transmembrane region" description="Helical" evidence="7">
    <location>
        <begin position="56"/>
        <end position="74"/>
    </location>
</feature>
<evidence type="ECO:0000256" key="4">
    <source>
        <dbReference type="ARBA" id="ARBA00022989"/>
    </source>
</evidence>
<feature type="transmembrane region" description="Helical" evidence="7">
    <location>
        <begin position="119"/>
        <end position="141"/>
    </location>
</feature>
<feature type="transmembrane region" description="Helical" evidence="7">
    <location>
        <begin position="224"/>
        <end position="247"/>
    </location>
</feature>
<protein>
    <recommendedName>
        <fullName evidence="8">Cation/H+ exchanger transmembrane domain-containing protein</fullName>
    </recommendedName>
</protein>
<dbReference type="Pfam" id="PF00999">
    <property type="entry name" value="Na_H_Exchanger"/>
    <property type="match status" value="1"/>
</dbReference>
<feature type="transmembrane region" description="Helical" evidence="7">
    <location>
        <begin position="268"/>
        <end position="295"/>
    </location>
</feature>
<feature type="transmembrane region" description="Helical" evidence="7">
    <location>
        <begin position="86"/>
        <end position="112"/>
    </location>
</feature>
<keyword evidence="6 7" id="KW-0472">Membrane</keyword>
<dbReference type="Proteomes" id="UP000788993">
    <property type="component" value="Unassembled WGS sequence"/>
</dbReference>
<keyword evidence="3 7" id="KW-0812">Transmembrane</keyword>
<gene>
    <name evidence="9" type="ORF">OGATHE_005248</name>
</gene>